<reference evidence="3" key="1">
    <citation type="submission" date="2022-11" db="EMBL/GenBank/DDBJ databases">
        <title>Lacinutrix neustonica HL-RS19T sp. nov., isolated from the surface microlayer sample of brackish Lake Shihwa.</title>
        <authorList>
            <person name="Choi J.Y."/>
            <person name="Hwang C.Y."/>
        </authorList>
    </citation>
    <scope>NUCLEOTIDE SEQUENCE</scope>
    <source>
        <strain evidence="3">HL-RS19</strain>
    </source>
</reference>
<dbReference type="KEGG" id="lnu:N7U66_10035"/>
<protein>
    <recommendedName>
        <fullName evidence="2">Transglutaminase-like domain-containing protein</fullName>
    </recommendedName>
</protein>
<feature type="signal peptide" evidence="1">
    <location>
        <begin position="1"/>
        <end position="20"/>
    </location>
</feature>
<proteinExistence type="predicted"/>
<accession>A0A9E8MZH1</accession>
<dbReference type="InterPro" id="IPR038765">
    <property type="entry name" value="Papain-like_cys_pep_sf"/>
</dbReference>
<dbReference type="PANTHER" id="PTHR46333">
    <property type="entry name" value="CYTOKINESIS PROTEIN 3"/>
    <property type="match status" value="1"/>
</dbReference>
<evidence type="ECO:0000259" key="2">
    <source>
        <dbReference type="SMART" id="SM00460"/>
    </source>
</evidence>
<keyword evidence="1" id="KW-0732">Signal</keyword>
<sequence length="318" mass="38114">MKRTFCITFLILFFTNSVISQTEAIKALVEKTNELNLDMWDLTTYAEEHIKDKEELAKFFYYWIGSNIQYDHKSLKEKNDGIITLEDYNKRQDEFEVYKNRKGVCAGYAKLYQWFLDWVDIETVVIPGHIRDARNHYVELSEKDFSHAWNAIKLNNKWLLVDTTWGTSNEESQSEFYFDIKPEYLIITHYPEDSKWQLLKEPLTLSEFNNSQFIKPIWFMIGFTEVPKLMADPHFYYFTFQDLPNNKWSVGLIMSTDNLNFEPINDMEVIDQDGRTYFRFRKAQVPKTAYFKVKMVKFEKDGDQYFKTEHDDVINFKI</sequence>
<feature type="domain" description="Transglutaminase-like" evidence="2">
    <location>
        <begin position="97"/>
        <end position="165"/>
    </location>
</feature>
<evidence type="ECO:0000256" key="1">
    <source>
        <dbReference type="SAM" id="SignalP"/>
    </source>
</evidence>
<dbReference type="GO" id="GO:0005737">
    <property type="term" value="C:cytoplasm"/>
    <property type="evidence" value="ECO:0007669"/>
    <property type="project" value="TreeGrafter"/>
</dbReference>
<dbReference type="InterPro" id="IPR002931">
    <property type="entry name" value="Transglutaminase-like"/>
</dbReference>
<organism evidence="3 4">
    <name type="scientific">Lacinutrix neustonica</name>
    <dbReference type="NCBI Taxonomy" id="2980107"/>
    <lineage>
        <taxon>Bacteria</taxon>
        <taxon>Pseudomonadati</taxon>
        <taxon>Bacteroidota</taxon>
        <taxon>Flavobacteriia</taxon>
        <taxon>Flavobacteriales</taxon>
        <taxon>Flavobacteriaceae</taxon>
        <taxon>Lacinutrix</taxon>
    </lineage>
</organism>
<dbReference type="SUPFAM" id="SSF54001">
    <property type="entry name" value="Cysteine proteinases"/>
    <property type="match status" value="1"/>
</dbReference>
<gene>
    <name evidence="3" type="ORF">N7U66_10035</name>
</gene>
<dbReference type="Gene3D" id="3.10.620.30">
    <property type="match status" value="1"/>
</dbReference>
<dbReference type="AlphaFoldDB" id="A0A9E8MZH1"/>
<dbReference type="SMART" id="SM00460">
    <property type="entry name" value="TGc"/>
    <property type="match status" value="1"/>
</dbReference>
<evidence type="ECO:0000313" key="4">
    <source>
        <dbReference type="Proteomes" id="UP001164705"/>
    </source>
</evidence>
<dbReference type="PANTHER" id="PTHR46333:SF2">
    <property type="entry name" value="CYTOKINESIS PROTEIN 3"/>
    <property type="match status" value="1"/>
</dbReference>
<dbReference type="Proteomes" id="UP001164705">
    <property type="component" value="Chromosome"/>
</dbReference>
<dbReference type="EMBL" id="CP113088">
    <property type="protein sequence ID" value="WAC03729.1"/>
    <property type="molecule type" value="Genomic_DNA"/>
</dbReference>
<dbReference type="Pfam" id="PF01841">
    <property type="entry name" value="Transglut_core"/>
    <property type="match status" value="1"/>
</dbReference>
<feature type="chain" id="PRO_5038900574" description="Transglutaminase-like domain-containing protein" evidence="1">
    <location>
        <begin position="21"/>
        <end position="318"/>
    </location>
</feature>
<name>A0A9E8MZH1_9FLAO</name>
<dbReference type="RefSeq" id="WP_267678364.1">
    <property type="nucleotide sequence ID" value="NZ_CP113088.1"/>
</dbReference>
<dbReference type="InterPro" id="IPR052557">
    <property type="entry name" value="CAP/Cytokinesis_protein"/>
</dbReference>
<evidence type="ECO:0000313" key="3">
    <source>
        <dbReference type="EMBL" id="WAC03729.1"/>
    </source>
</evidence>
<keyword evidence="4" id="KW-1185">Reference proteome</keyword>